<sequence>MRDLTTLPDLKLALVQTAPVWQDPAANHAHFARLLDQAEGADLVILPEMFSTGFSMDAAALAEAEDGPSRAWLLAQAARLNAVVVGSVITRAADGSYRNRLYWARPDGSCAHYDKRHLFRMAGEHEHYAPGEQRVLLEVKGWQVRPLVCYDLRFPVWSRDPHDTDLLLYIASWPAARRNPWNRLLPARGIENLCYVAAVNRIGADGNGYPHAGDSQVLDFMGDSLLDAGDAEGVFHVTLSAVALAKFRTRFPAYRDADEFELKL</sequence>
<dbReference type="EC" id="3.5.1.3" evidence="3"/>
<dbReference type="SUPFAM" id="SSF56317">
    <property type="entry name" value="Carbon-nitrogen hydrolase"/>
    <property type="match status" value="1"/>
</dbReference>
<dbReference type="CDD" id="cd07575">
    <property type="entry name" value="Xc-1258_like"/>
    <property type="match status" value="1"/>
</dbReference>
<dbReference type="Gene3D" id="3.60.110.10">
    <property type="entry name" value="Carbon-nitrogen hydrolase"/>
    <property type="match status" value="1"/>
</dbReference>
<dbReference type="PANTHER" id="PTHR47799:SF1">
    <property type="entry name" value="OMEGA-AMIDASE YAFV"/>
    <property type="match status" value="1"/>
</dbReference>
<reference evidence="8" key="1">
    <citation type="submission" date="2016-10" db="EMBL/GenBank/DDBJ databases">
        <authorList>
            <person name="Varghese N."/>
            <person name="Submissions S."/>
        </authorList>
    </citation>
    <scope>NUCLEOTIDE SEQUENCE [LARGE SCALE GENOMIC DNA]</scope>
    <source>
        <strain evidence="8">KCTC 32247</strain>
    </source>
</reference>
<comment type="similarity">
    <text evidence="1">Belongs to the carbon-nitrogen hydrolase superfamily. NIT1/NIT2 family.</text>
</comment>
<evidence type="ECO:0000259" key="6">
    <source>
        <dbReference type="PROSITE" id="PS50263"/>
    </source>
</evidence>
<evidence type="ECO:0000256" key="5">
    <source>
        <dbReference type="ARBA" id="ARBA00072139"/>
    </source>
</evidence>
<keyword evidence="2 7" id="KW-0378">Hydrolase</keyword>
<dbReference type="OrthoDB" id="9811121at2"/>
<dbReference type="Pfam" id="PF00795">
    <property type="entry name" value="CN_hydrolase"/>
    <property type="match status" value="1"/>
</dbReference>
<dbReference type="PANTHER" id="PTHR47799">
    <property type="entry name" value="OMEGA-AMIDASE YAFV"/>
    <property type="match status" value="1"/>
</dbReference>
<dbReference type="STRING" id="1392877.SAMN05216221_0008"/>
<dbReference type="PROSITE" id="PS50263">
    <property type="entry name" value="CN_HYDROLASE"/>
    <property type="match status" value="1"/>
</dbReference>
<dbReference type="AlphaFoldDB" id="A0A1H1L5M6"/>
<keyword evidence="8" id="KW-1185">Reference proteome</keyword>
<name>A0A1H1L5M6_9PSED</name>
<dbReference type="GO" id="GO:0106008">
    <property type="term" value="F:2-oxoglutaramate amidase activity"/>
    <property type="evidence" value="ECO:0007669"/>
    <property type="project" value="TreeGrafter"/>
</dbReference>
<dbReference type="InterPro" id="IPR003010">
    <property type="entry name" value="C-N_Hydrolase"/>
</dbReference>
<dbReference type="NCBIfam" id="NF007757">
    <property type="entry name" value="PRK10438.1"/>
    <property type="match status" value="1"/>
</dbReference>
<dbReference type="RefSeq" id="WP_090347019.1">
    <property type="nucleotide sequence ID" value="NZ_LT629751.1"/>
</dbReference>
<evidence type="ECO:0000256" key="4">
    <source>
        <dbReference type="ARBA" id="ARBA00052904"/>
    </source>
</evidence>
<dbReference type="EMBL" id="LT629751">
    <property type="protein sequence ID" value="SDR69650.1"/>
    <property type="molecule type" value="Genomic_DNA"/>
</dbReference>
<protein>
    <recommendedName>
        <fullName evidence="5">Omega-amidase YafV</fullName>
        <ecNumber evidence="3">3.5.1.3</ecNumber>
    </recommendedName>
</protein>
<comment type="catalytic activity">
    <reaction evidence="4">
        <text>a monoamide of a dicarboxylate + H2O = a dicarboxylate + NH4(+)</text>
        <dbReference type="Rhea" id="RHEA:11716"/>
        <dbReference type="ChEBI" id="CHEBI:15377"/>
        <dbReference type="ChEBI" id="CHEBI:28938"/>
        <dbReference type="ChEBI" id="CHEBI:28965"/>
        <dbReference type="ChEBI" id="CHEBI:77450"/>
        <dbReference type="EC" id="3.5.1.3"/>
    </reaction>
</comment>
<evidence type="ECO:0000256" key="1">
    <source>
        <dbReference type="ARBA" id="ARBA00010613"/>
    </source>
</evidence>
<gene>
    <name evidence="7" type="ORF">SAMN05216221_0008</name>
</gene>
<evidence type="ECO:0000256" key="3">
    <source>
        <dbReference type="ARBA" id="ARBA00039118"/>
    </source>
</evidence>
<proteinExistence type="inferred from homology"/>
<evidence type="ECO:0000256" key="2">
    <source>
        <dbReference type="ARBA" id="ARBA00022801"/>
    </source>
</evidence>
<feature type="domain" description="CN hydrolase" evidence="6">
    <location>
        <begin position="10"/>
        <end position="241"/>
    </location>
</feature>
<evidence type="ECO:0000313" key="7">
    <source>
        <dbReference type="EMBL" id="SDR69650.1"/>
    </source>
</evidence>
<accession>A0A1H1L5M6</accession>
<dbReference type="Proteomes" id="UP000243359">
    <property type="component" value="Chromosome I"/>
</dbReference>
<evidence type="ECO:0000313" key="8">
    <source>
        <dbReference type="Proteomes" id="UP000243359"/>
    </source>
</evidence>
<dbReference type="InterPro" id="IPR036526">
    <property type="entry name" value="C-N_Hydrolase_sf"/>
</dbReference>
<dbReference type="GO" id="GO:0050152">
    <property type="term" value="F:omega-amidase activity"/>
    <property type="evidence" value="ECO:0007669"/>
    <property type="project" value="UniProtKB-EC"/>
</dbReference>
<dbReference type="FunFam" id="3.60.110.10:FF:000004">
    <property type="entry name" value="Carbon-nitrogen hydrolase"/>
    <property type="match status" value="1"/>
</dbReference>
<dbReference type="InterPro" id="IPR052737">
    <property type="entry name" value="Omega-amidase_YafV"/>
</dbReference>
<organism evidence="7 8">
    <name type="scientific">Pseudomonas oryzae</name>
    <dbReference type="NCBI Taxonomy" id="1392877"/>
    <lineage>
        <taxon>Bacteria</taxon>
        <taxon>Pseudomonadati</taxon>
        <taxon>Pseudomonadota</taxon>
        <taxon>Gammaproteobacteria</taxon>
        <taxon>Pseudomonadales</taxon>
        <taxon>Pseudomonadaceae</taxon>
        <taxon>Pseudomonas</taxon>
    </lineage>
</organism>